<dbReference type="KEGG" id="pbar:105426676"/>
<dbReference type="InterPro" id="IPR050715">
    <property type="entry name" value="LRR-SigEffector_domain"/>
</dbReference>
<dbReference type="PROSITE" id="PS51450">
    <property type="entry name" value="LRR"/>
    <property type="match status" value="2"/>
</dbReference>
<keyword evidence="9" id="KW-1185">Reference proteome</keyword>
<dbReference type="SUPFAM" id="SSF52058">
    <property type="entry name" value="L domain-like"/>
    <property type="match status" value="1"/>
</dbReference>
<dbReference type="PRINTS" id="PR00019">
    <property type="entry name" value="LEURICHRPT"/>
</dbReference>
<evidence type="ECO:0000256" key="7">
    <source>
        <dbReference type="ARBA" id="ARBA00029998"/>
    </source>
</evidence>
<name>A0A6I9W7K5_9HYME</name>
<dbReference type="SMART" id="SM00369">
    <property type="entry name" value="LRR_TYP"/>
    <property type="match status" value="3"/>
</dbReference>
<evidence type="ECO:0000313" key="11">
    <source>
        <dbReference type="RefSeq" id="XP_011636303.1"/>
    </source>
</evidence>
<dbReference type="PANTHER" id="PTHR45752">
    <property type="entry name" value="LEUCINE-RICH REPEAT-CONTAINING"/>
    <property type="match status" value="1"/>
</dbReference>
<dbReference type="Pfam" id="PF00560">
    <property type="entry name" value="LRR_1"/>
    <property type="match status" value="3"/>
</dbReference>
<evidence type="ECO:0000256" key="6">
    <source>
        <dbReference type="ARBA" id="ARBA00029588"/>
    </source>
</evidence>
<dbReference type="InterPro" id="IPR032675">
    <property type="entry name" value="LRR_dom_sf"/>
</dbReference>
<dbReference type="Pfam" id="PF13516">
    <property type="entry name" value="LRR_6"/>
    <property type="match status" value="1"/>
</dbReference>
<dbReference type="InterPro" id="IPR001611">
    <property type="entry name" value="Leu-rich_rpt"/>
</dbReference>
<protein>
    <recommendedName>
        <fullName evidence="4">Leucine-rich repeat protein soc-2 homolog</fullName>
    </recommendedName>
    <alternativeName>
        <fullName evidence="8">Protein soc-2 homolog</fullName>
    </alternativeName>
    <alternativeName>
        <fullName evidence="6 7">protein Sur-8 homolog</fullName>
    </alternativeName>
</protein>
<evidence type="ECO:0000256" key="5">
    <source>
        <dbReference type="ARBA" id="ARBA00025612"/>
    </source>
</evidence>
<keyword evidence="2" id="KW-0677">Repeat</keyword>
<evidence type="ECO:0000313" key="10">
    <source>
        <dbReference type="RefSeq" id="XP_011636302.1"/>
    </source>
</evidence>
<dbReference type="PANTHER" id="PTHR45752:SF187">
    <property type="entry name" value="LEUCINE-RICH REPEAT AND IQ DOMAIN-CONTAINING PROTEIN 4"/>
    <property type="match status" value="1"/>
</dbReference>
<dbReference type="AlphaFoldDB" id="A0A6I9W7K5"/>
<evidence type="ECO:0000256" key="3">
    <source>
        <dbReference type="ARBA" id="ARBA00023786"/>
    </source>
</evidence>
<dbReference type="Proteomes" id="UP000504615">
    <property type="component" value="Unplaced"/>
</dbReference>
<comment type="similarity">
    <text evidence="3">Belongs to the SHOC2 family.</text>
</comment>
<evidence type="ECO:0000256" key="1">
    <source>
        <dbReference type="ARBA" id="ARBA00022614"/>
    </source>
</evidence>
<gene>
    <name evidence="10 11" type="primary">LOC105426676</name>
</gene>
<dbReference type="RefSeq" id="XP_011636303.1">
    <property type="nucleotide sequence ID" value="XM_011638001.1"/>
</dbReference>
<evidence type="ECO:0000256" key="8">
    <source>
        <dbReference type="ARBA" id="ARBA00032455"/>
    </source>
</evidence>
<comment type="function">
    <text evidence="5">Acts as a Ras effector and participates in MAPK pathway activation. Probably acts as a regulatory subunit of protein phosphatase that specifically dephosphorylates Raf kinase and stimulate Raf activity at specialized signaling complexes upon Ras activation.</text>
</comment>
<evidence type="ECO:0000256" key="2">
    <source>
        <dbReference type="ARBA" id="ARBA00022737"/>
    </source>
</evidence>
<accession>A0A6I9W7K5</accession>
<dbReference type="OrthoDB" id="7535445at2759"/>
<keyword evidence="1" id="KW-0433">Leucine-rich repeat</keyword>
<reference evidence="10 11" key="1">
    <citation type="submission" date="2025-04" db="UniProtKB">
        <authorList>
            <consortium name="RefSeq"/>
        </authorList>
    </citation>
    <scope>IDENTIFICATION</scope>
</reference>
<evidence type="ECO:0000256" key="4">
    <source>
        <dbReference type="ARBA" id="ARBA00023904"/>
    </source>
</evidence>
<dbReference type="InterPro" id="IPR003591">
    <property type="entry name" value="Leu-rich_rpt_typical-subtyp"/>
</dbReference>
<proteinExistence type="inferred from homology"/>
<dbReference type="GeneID" id="105426676"/>
<dbReference type="Gene3D" id="3.80.10.10">
    <property type="entry name" value="Ribonuclease Inhibitor"/>
    <property type="match status" value="2"/>
</dbReference>
<sequence>MAFSTRFKDMYRKKRIILEEMPRKRPRFLSITYVPYLGKPTAYNPLLENFDNITKWLYLRDLNLSNNNIEKVPMYLGILPFLQRLNLSRNEIGSFYLHKWLCLRQAALRKNLSFLDISYNSLIKLPEYIIKLDALVELNISHNDIRILPHNIGKMKNLKILNLSHNSLTYLPIEILNLFLRTIDVSMNPFVGPDRIKTSERTVIGREEIPTLIQLTSRIVRKYRPERVPFFTISIDGR</sequence>
<dbReference type="RefSeq" id="XP_011636302.1">
    <property type="nucleotide sequence ID" value="XM_011638000.1"/>
</dbReference>
<organism evidence="9 11">
    <name type="scientific">Pogonomyrmex barbatus</name>
    <name type="common">red harvester ant</name>
    <dbReference type="NCBI Taxonomy" id="144034"/>
    <lineage>
        <taxon>Eukaryota</taxon>
        <taxon>Metazoa</taxon>
        <taxon>Ecdysozoa</taxon>
        <taxon>Arthropoda</taxon>
        <taxon>Hexapoda</taxon>
        <taxon>Insecta</taxon>
        <taxon>Pterygota</taxon>
        <taxon>Neoptera</taxon>
        <taxon>Endopterygota</taxon>
        <taxon>Hymenoptera</taxon>
        <taxon>Apocrita</taxon>
        <taxon>Aculeata</taxon>
        <taxon>Formicoidea</taxon>
        <taxon>Formicidae</taxon>
        <taxon>Myrmicinae</taxon>
        <taxon>Pogonomyrmex</taxon>
    </lineage>
</organism>
<evidence type="ECO:0000313" key="9">
    <source>
        <dbReference type="Proteomes" id="UP000504615"/>
    </source>
</evidence>